<dbReference type="Gene3D" id="1.10.1670.10">
    <property type="entry name" value="Helix-hairpin-Helix base-excision DNA repair enzymes (C-terminal)"/>
    <property type="match status" value="1"/>
</dbReference>
<proteinExistence type="predicted"/>
<evidence type="ECO:0000313" key="1">
    <source>
        <dbReference type="EMBL" id="OGL90427.1"/>
    </source>
</evidence>
<accession>A0A1F7VKD5</accession>
<name>A0A1F7VKD5_9BACT</name>
<dbReference type="Proteomes" id="UP000177574">
    <property type="component" value="Unassembled WGS sequence"/>
</dbReference>
<sequence length="135" mass="15107">MKWIGDSKRARDVPQALFDLATAYCAKVPDCANCPMRLVCPSADKFLGGRVRVPRRGTPKPNERIQAGKRYPDRIYRGRILKHLQSLSADTVVGIGKAIDPTFMKHDRAWVTAMIARLQNDGMVRRSGAQVSLEK</sequence>
<comment type="caution">
    <text evidence="1">The sequence shown here is derived from an EMBL/GenBank/DDBJ whole genome shotgun (WGS) entry which is preliminary data.</text>
</comment>
<reference evidence="1 2" key="1">
    <citation type="journal article" date="2016" name="Nat. Commun.">
        <title>Thousands of microbial genomes shed light on interconnected biogeochemical processes in an aquifer system.</title>
        <authorList>
            <person name="Anantharaman K."/>
            <person name="Brown C.T."/>
            <person name="Hug L.A."/>
            <person name="Sharon I."/>
            <person name="Castelle C.J."/>
            <person name="Probst A.J."/>
            <person name="Thomas B.C."/>
            <person name="Singh A."/>
            <person name="Wilkins M.J."/>
            <person name="Karaoz U."/>
            <person name="Brodie E.L."/>
            <person name="Williams K.H."/>
            <person name="Hubbard S.S."/>
            <person name="Banfield J.F."/>
        </authorList>
    </citation>
    <scope>NUCLEOTIDE SEQUENCE [LARGE SCALE GENOMIC DNA]</scope>
</reference>
<protein>
    <recommendedName>
        <fullName evidence="3">Adenine DNA glycosylase</fullName>
    </recommendedName>
</protein>
<evidence type="ECO:0008006" key="3">
    <source>
        <dbReference type="Google" id="ProtNLM"/>
    </source>
</evidence>
<dbReference type="AlphaFoldDB" id="A0A1F7VKD5"/>
<organism evidence="1 2">
    <name type="scientific">Candidatus Uhrbacteria bacterium RIFCSPLOWO2_02_FULL_53_10</name>
    <dbReference type="NCBI Taxonomy" id="1802411"/>
    <lineage>
        <taxon>Bacteria</taxon>
        <taxon>Candidatus Uhriibacteriota</taxon>
    </lineage>
</organism>
<dbReference type="InterPro" id="IPR023170">
    <property type="entry name" value="HhH_base_excis_C"/>
</dbReference>
<dbReference type="EMBL" id="MGET01000002">
    <property type="protein sequence ID" value="OGL90427.1"/>
    <property type="molecule type" value="Genomic_DNA"/>
</dbReference>
<gene>
    <name evidence="1" type="ORF">A3I45_00485</name>
</gene>
<evidence type="ECO:0000313" key="2">
    <source>
        <dbReference type="Proteomes" id="UP000177574"/>
    </source>
</evidence>